<dbReference type="PANTHER" id="PTHR24365:SF541">
    <property type="entry name" value="PROTEIN TOLL-RELATED"/>
    <property type="match status" value="1"/>
</dbReference>
<dbReference type="InterPro" id="IPR019734">
    <property type="entry name" value="TPR_rpt"/>
</dbReference>
<dbReference type="Proteomes" id="UP000085678">
    <property type="component" value="Unplaced"/>
</dbReference>
<feature type="compositionally biased region" description="Polar residues" evidence="7">
    <location>
        <begin position="23"/>
        <end position="38"/>
    </location>
</feature>
<accession>A0A2R2MSE6</accession>
<comment type="subcellular location">
    <subcellularLocation>
        <location evidence="1">Membrane</location>
    </subcellularLocation>
</comment>
<dbReference type="GO" id="GO:0007165">
    <property type="term" value="P:signal transduction"/>
    <property type="evidence" value="ECO:0007669"/>
    <property type="project" value="InterPro"/>
</dbReference>
<name>A0A2R2MSE6_LINAN</name>
<dbReference type="SUPFAM" id="SSF48452">
    <property type="entry name" value="TPR-like"/>
    <property type="match status" value="1"/>
</dbReference>
<dbReference type="GO" id="GO:0038023">
    <property type="term" value="F:signaling receptor activity"/>
    <property type="evidence" value="ECO:0007669"/>
    <property type="project" value="TreeGrafter"/>
</dbReference>
<dbReference type="Gene3D" id="1.25.40.10">
    <property type="entry name" value="Tetratricopeptide repeat domain"/>
    <property type="match status" value="1"/>
</dbReference>
<evidence type="ECO:0000256" key="2">
    <source>
        <dbReference type="ARBA" id="ARBA00022692"/>
    </source>
</evidence>
<keyword evidence="2" id="KW-0812">Transmembrane</keyword>
<sequence length="604" mass="69418">MEVSDLSTGTDNLSLSEMDISLSDDNTTPKVDNDTNGSLEDGNATEPMCVLLREKYHAFLAHSNTDAKFVESIMDTLEKRGISCCYSKRDFRLGTSTVSCINEALDRSKFVICFLSKDFLTSPWCKHERELALHKAAETSEDIVVPILMDASVEDLPLNIRRLTHIRREDIDFEKLFSSLGFPEGNSRPTYIDLETANAELKTKLEDAQIKLKDAQIELEDAQKLIKIKDDALIQQQMHIKQCEDKVSQHESAMAAMKLRCHDLQQRLDRRDAELKEMKTKLDHCLNEDENKQQQMSDSALTTTVEDLPEKQIGDIQTDPTLSLKDVQEFHCRLGLAQKRQRAVSPGRYYFWRRRDAKVKEMKTKLDHCLNEKAEIKQQQMSDSAVKDLPKMQMGDIQTVPTLARNGVKEFRRLLKLGENYGQKSSWQDVINTLKGAERIVKENTNNSIPESMVFEMFRCLWKAYRNLKDYQTSINYCNEALSYQHKLFGPGCVNLKLAQCYISSAFAHEQSGKLDDAVELYSTSVIYLRILRDKNNCDEYPREKLPLSLRLLGRTYLKKRDTEAASKYLNYALDEEIKLHGQDEAHCHIKAIRSLLDETKRIS</sequence>
<evidence type="ECO:0000256" key="5">
    <source>
        <dbReference type="ARBA" id="ARBA00023136"/>
    </source>
</evidence>
<keyword evidence="6" id="KW-0175">Coiled coil</keyword>
<evidence type="ECO:0000256" key="6">
    <source>
        <dbReference type="SAM" id="Coils"/>
    </source>
</evidence>
<feature type="coiled-coil region" evidence="6">
    <location>
        <begin position="191"/>
        <end position="281"/>
    </location>
</feature>
<dbReference type="RefSeq" id="XP_023933058.1">
    <property type="nucleotide sequence ID" value="XM_024077290.1"/>
</dbReference>
<evidence type="ECO:0000313" key="10">
    <source>
        <dbReference type="RefSeq" id="XP_023933058.1"/>
    </source>
</evidence>
<dbReference type="PROSITE" id="PS50104">
    <property type="entry name" value="TIR"/>
    <property type="match status" value="1"/>
</dbReference>
<dbReference type="SMART" id="SM00255">
    <property type="entry name" value="TIR"/>
    <property type="match status" value="1"/>
</dbReference>
<proteinExistence type="predicted"/>
<evidence type="ECO:0000256" key="3">
    <source>
        <dbReference type="ARBA" id="ARBA00022729"/>
    </source>
</evidence>
<dbReference type="OrthoDB" id="6160824at2759"/>
<dbReference type="PANTHER" id="PTHR24365">
    <property type="entry name" value="TOLL-LIKE RECEPTOR"/>
    <property type="match status" value="1"/>
</dbReference>
<evidence type="ECO:0000313" key="9">
    <source>
        <dbReference type="Proteomes" id="UP000085678"/>
    </source>
</evidence>
<evidence type="ECO:0000256" key="4">
    <source>
        <dbReference type="ARBA" id="ARBA00022989"/>
    </source>
</evidence>
<dbReference type="GeneID" id="106170997"/>
<keyword evidence="9" id="KW-1185">Reference proteome</keyword>
<dbReference type="AlphaFoldDB" id="A0A2R2MSE6"/>
<gene>
    <name evidence="10" type="primary">LOC106170997</name>
</gene>
<evidence type="ECO:0000256" key="1">
    <source>
        <dbReference type="ARBA" id="ARBA00004370"/>
    </source>
</evidence>
<dbReference type="InterPro" id="IPR011990">
    <property type="entry name" value="TPR-like_helical_dom_sf"/>
</dbReference>
<evidence type="ECO:0000259" key="8">
    <source>
        <dbReference type="PROSITE" id="PS50104"/>
    </source>
</evidence>
<feature type="domain" description="TIR" evidence="8">
    <location>
        <begin position="54"/>
        <end position="180"/>
    </location>
</feature>
<dbReference type="SMART" id="SM00028">
    <property type="entry name" value="TPR"/>
    <property type="match status" value="3"/>
</dbReference>
<dbReference type="Gene3D" id="3.40.50.10140">
    <property type="entry name" value="Toll/interleukin-1 receptor homology (TIR) domain"/>
    <property type="match status" value="1"/>
</dbReference>
<protein>
    <submittedName>
        <fullName evidence="10">Uncharacterized protein LOC106170997 isoform X1</fullName>
    </submittedName>
</protein>
<keyword evidence="3" id="KW-0732">Signal</keyword>
<dbReference type="InParanoid" id="A0A2R2MSE6"/>
<organism evidence="9 10">
    <name type="scientific">Lingula anatina</name>
    <name type="common">Brachiopod</name>
    <name type="synonym">Lingula unguis</name>
    <dbReference type="NCBI Taxonomy" id="7574"/>
    <lineage>
        <taxon>Eukaryota</taxon>
        <taxon>Metazoa</taxon>
        <taxon>Spiralia</taxon>
        <taxon>Lophotrochozoa</taxon>
        <taxon>Brachiopoda</taxon>
        <taxon>Linguliformea</taxon>
        <taxon>Lingulata</taxon>
        <taxon>Lingulida</taxon>
        <taxon>Linguloidea</taxon>
        <taxon>Lingulidae</taxon>
        <taxon>Lingula</taxon>
    </lineage>
</organism>
<evidence type="ECO:0000256" key="7">
    <source>
        <dbReference type="SAM" id="MobiDB-lite"/>
    </source>
</evidence>
<dbReference type="SUPFAM" id="SSF52200">
    <property type="entry name" value="Toll/Interleukin receptor TIR domain"/>
    <property type="match status" value="1"/>
</dbReference>
<dbReference type="GO" id="GO:0005886">
    <property type="term" value="C:plasma membrane"/>
    <property type="evidence" value="ECO:0007669"/>
    <property type="project" value="TreeGrafter"/>
</dbReference>
<feature type="region of interest" description="Disordered" evidence="7">
    <location>
        <begin position="21"/>
        <end position="42"/>
    </location>
</feature>
<dbReference type="InterPro" id="IPR035897">
    <property type="entry name" value="Toll_tir_struct_dom_sf"/>
</dbReference>
<dbReference type="STRING" id="7574.A0A2R2MSE6"/>
<keyword evidence="4" id="KW-1133">Transmembrane helix</keyword>
<dbReference type="InterPro" id="IPR000157">
    <property type="entry name" value="TIR_dom"/>
</dbReference>
<reference evidence="10" key="1">
    <citation type="submission" date="2025-08" db="UniProtKB">
        <authorList>
            <consortium name="RefSeq"/>
        </authorList>
    </citation>
    <scope>IDENTIFICATION</scope>
    <source>
        <tissue evidence="10">Gonads</tissue>
    </source>
</reference>
<keyword evidence="5" id="KW-0472">Membrane</keyword>
<dbReference type="Pfam" id="PF13676">
    <property type="entry name" value="TIR_2"/>
    <property type="match status" value="1"/>
</dbReference>